<name>A0A164EY70_9CRUS</name>
<keyword evidence="3" id="KW-1185">Reference proteome</keyword>
<sequence length="76" mass="8751">MVQKHYPPLPNPPSLKSFCIKPFIQLYFLMLSYSPAAVVASTISVNERNKFNNYEVYCRSMCVDDIAVQFQKTNTL</sequence>
<dbReference type="Proteomes" id="UP000076858">
    <property type="component" value="Unassembled WGS sequence"/>
</dbReference>
<protein>
    <submittedName>
        <fullName evidence="2">Uncharacterized protein</fullName>
    </submittedName>
</protein>
<keyword evidence="1" id="KW-1133">Transmembrane helix</keyword>
<dbReference type="AlphaFoldDB" id="A0A164EY70"/>
<organism evidence="2 3">
    <name type="scientific">Daphnia magna</name>
    <dbReference type="NCBI Taxonomy" id="35525"/>
    <lineage>
        <taxon>Eukaryota</taxon>
        <taxon>Metazoa</taxon>
        <taxon>Ecdysozoa</taxon>
        <taxon>Arthropoda</taxon>
        <taxon>Crustacea</taxon>
        <taxon>Branchiopoda</taxon>
        <taxon>Diplostraca</taxon>
        <taxon>Cladocera</taxon>
        <taxon>Anomopoda</taxon>
        <taxon>Daphniidae</taxon>
        <taxon>Daphnia</taxon>
    </lineage>
</organism>
<proteinExistence type="predicted"/>
<keyword evidence="1" id="KW-0812">Transmembrane</keyword>
<evidence type="ECO:0000313" key="3">
    <source>
        <dbReference type="Proteomes" id="UP000076858"/>
    </source>
</evidence>
<keyword evidence="1" id="KW-0472">Membrane</keyword>
<accession>A0A164EY70</accession>
<dbReference type="EMBL" id="LRGB01022178">
    <property type="protein sequence ID" value="KZR97245.1"/>
    <property type="molecule type" value="Genomic_DNA"/>
</dbReference>
<comment type="caution">
    <text evidence="2">The sequence shown here is derived from an EMBL/GenBank/DDBJ whole genome shotgun (WGS) entry which is preliminary data.</text>
</comment>
<gene>
    <name evidence="2" type="ORF">APZ42_007988</name>
</gene>
<evidence type="ECO:0000313" key="2">
    <source>
        <dbReference type="EMBL" id="KZR97245.1"/>
    </source>
</evidence>
<evidence type="ECO:0000256" key="1">
    <source>
        <dbReference type="SAM" id="Phobius"/>
    </source>
</evidence>
<reference evidence="2 3" key="1">
    <citation type="submission" date="2016-03" db="EMBL/GenBank/DDBJ databases">
        <title>EvidentialGene: Evidence-directed Construction of Genes on Genomes.</title>
        <authorList>
            <person name="Gilbert D.G."/>
            <person name="Choi J.-H."/>
            <person name="Mockaitis K."/>
            <person name="Colbourne J."/>
            <person name="Pfrender M."/>
        </authorList>
    </citation>
    <scope>NUCLEOTIDE SEQUENCE [LARGE SCALE GENOMIC DNA]</scope>
    <source>
        <strain evidence="2 3">Xinb3</strain>
        <tissue evidence="2">Complete organism</tissue>
    </source>
</reference>
<feature type="transmembrane region" description="Helical" evidence="1">
    <location>
        <begin position="24"/>
        <end position="45"/>
    </location>
</feature>